<organism evidence="1 2">
    <name type="scientific">Evansella cellulosilytica (strain ATCC 21833 / DSM 2522 / FERM P-1141 / JCM 9156 / N-4)</name>
    <name type="common">Bacillus cellulosilyticus</name>
    <dbReference type="NCBI Taxonomy" id="649639"/>
    <lineage>
        <taxon>Bacteria</taxon>
        <taxon>Bacillati</taxon>
        <taxon>Bacillota</taxon>
        <taxon>Bacilli</taxon>
        <taxon>Bacillales</taxon>
        <taxon>Bacillaceae</taxon>
        <taxon>Evansella</taxon>
    </lineage>
</organism>
<dbReference type="InterPro" id="IPR026838">
    <property type="entry name" value="YheC/D"/>
</dbReference>
<evidence type="ECO:0000313" key="1">
    <source>
        <dbReference type="EMBL" id="ADU31069.1"/>
    </source>
</evidence>
<dbReference type="HOGENOM" id="CLU_044334_0_0_9"/>
<dbReference type="GO" id="GO:0005737">
    <property type="term" value="C:cytoplasm"/>
    <property type="evidence" value="ECO:0007669"/>
    <property type="project" value="TreeGrafter"/>
</dbReference>
<dbReference type="STRING" id="649639.Bcell_2816"/>
<dbReference type="PANTHER" id="PTHR21621">
    <property type="entry name" value="RIBOSOMAL PROTEIN S6 MODIFICATION PROTEIN"/>
    <property type="match status" value="1"/>
</dbReference>
<dbReference type="EMBL" id="CP002394">
    <property type="protein sequence ID" value="ADU31069.1"/>
    <property type="molecule type" value="Genomic_DNA"/>
</dbReference>
<dbReference type="Gene3D" id="3.30.470.20">
    <property type="entry name" value="ATP-grasp fold, B domain"/>
    <property type="match status" value="1"/>
</dbReference>
<dbReference type="PANTHER" id="PTHR21621:SF2">
    <property type="entry name" value="COENZYME GAMMA-F420-2:ALPHA-L-GLUTAMATE LIGASE"/>
    <property type="match status" value="1"/>
</dbReference>
<dbReference type="Proteomes" id="UP000001401">
    <property type="component" value="Chromosome"/>
</dbReference>
<reference evidence="1" key="1">
    <citation type="submission" date="2010-12" db="EMBL/GenBank/DDBJ databases">
        <title>Complete sequence of Bacillus cellulosilyticus DSM 2522.</title>
        <authorList>
            <consortium name="US DOE Joint Genome Institute"/>
            <person name="Lucas S."/>
            <person name="Copeland A."/>
            <person name="Lapidus A."/>
            <person name="Cheng J.-F."/>
            <person name="Bruce D."/>
            <person name="Goodwin L."/>
            <person name="Pitluck S."/>
            <person name="Chertkov O."/>
            <person name="Detter J.C."/>
            <person name="Han C."/>
            <person name="Tapia R."/>
            <person name="Land M."/>
            <person name="Hauser L."/>
            <person name="Jeffries C."/>
            <person name="Kyrpides N."/>
            <person name="Ivanova N."/>
            <person name="Mikhailova N."/>
            <person name="Brumm P."/>
            <person name="Mead D."/>
            <person name="Woyke T."/>
        </authorList>
    </citation>
    <scope>NUCLEOTIDE SEQUENCE [LARGE SCALE GENOMIC DNA]</scope>
    <source>
        <strain evidence="1">DSM 2522</strain>
    </source>
</reference>
<dbReference type="SUPFAM" id="SSF56059">
    <property type="entry name" value="Glutathione synthetase ATP-binding domain-like"/>
    <property type="match status" value="1"/>
</dbReference>
<dbReference type="GO" id="GO:0043774">
    <property type="term" value="F:coenzyme F420-2 alpha-glutamyl ligase activity"/>
    <property type="evidence" value="ECO:0007669"/>
    <property type="project" value="TreeGrafter"/>
</dbReference>
<gene>
    <name evidence="1" type="ordered locus">Bcell_2816</name>
</gene>
<evidence type="ECO:0008006" key="3">
    <source>
        <dbReference type="Google" id="ProtNLM"/>
    </source>
</evidence>
<accession>E6TWB3</accession>
<name>E6TWB3_EVAC2</name>
<protein>
    <recommendedName>
        <fullName evidence="3">ATP-grasp domain-containing protein</fullName>
    </recommendedName>
</protein>
<dbReference type="AlphaFoldDB" id="E6TWB3"/>
<dbReference type="eggNOG" id="COG0189">
    <property type="taxonomic scope" value="Bacteria"/>
</dbReference>
<evidence type="ECO:0000313" key="2">
    <source>
        <dbReference type="Proteomes" id="UP000001401"/>
    </source>
</evidence>
<dbReference type="KEGG" id="bco:Bcell_2816"/>
<dbReference type="RefSeq" id="WP_013489401.1">
    <property type="nucleotide sequence ID" value="NC_014829.1"/>
</dbReference>
<sequence>MNINPYIGVLLNQKTINRLLKKQKLLKKNLKIYYLVERNKNMNTKLYFFSLKNIDYLQLRIKGTFYNWKKERWEQRHFPFPDVFYNRVAKGLESKTTHIIVFKRKLNELNVKQINPKHDFNKWELYEKLSKGRRGKIKLPKTVLFQEKESLNNMLKKYTSVYVKDVKGRRGKSVLKITKLNNGQFECKQFTSRVKTITLGNLDETLQYIKTIFTKKNFIIQQAIQLETYKDAIFDMRAEVQRNGKGKLVVAGIPVRVAHSNSPVTSSRTKTNIFPFKQFFVNKLGYSTKQYLDFNEKVTTFLENVYRSVEKKYGRFGELGIDFALDKKGNLWLIECNATSGKRAFIQAYDDQSIQNLQGNVLSYAKWLVRTNH</sequence>
<dbReference type="Pfam" id="PF14398">
    <property type="entry name" value="ATPgrasp_YheCD"/>
    <property type="match status" value="1"/>
</dbReference>
<proteinExistence type="predicted"/>
<dbReference type="OrthoDB" id="7869153at2"/>
<keyword evidence="2" id="KW-1185">Reference proteome</keyword>